<accession>A0A6S7H9J1</accession>
<dbReference type="PANTHER" id="PTHR47018">
    <property type="entry name" value="CXC DOMAIN-CONTAINING PROTEIN-RELATED"/>
    <property type="match status" value="1"/>
</dbReference>
<gene>
    <name evidence="1" type="ORF">PACLA_8A061160</name>
</gene>
<dbReference type="OrthoDB" id="5981017at2759"/>
<reference evidence="1" key="1">
    <citation type="submission" date="2020-04" db="EMBL/GenBank/DDBJ databases">
        <authorList>
            <person name="Alioto T."/>
            <person name="Alioto T."/>
            <person name="Gomez Garrido J."/>
        </authorList>
    </citation>
    <scope>NUCLEOTIDE SEQUENCE</scope>
    <source>
        <strain evidence="1">A484AB</strain>
    </source>
</reference>
<dbReference type="EMBL" id="CACRXK020002139">
    <property type="protein sequence ID" value="CAB3992867.1"/>
    <property type="molecule type" value="Genomic_DNA"/>
</dbReference>
<proteinExistence type="predicted"/>
<protein>
    <submittedName>
        <fullName evidence="1">Uncharacterized protein</fullName>
    </submittedName>
</protein>
<sequence>MRASQDNCPLCDNVLRAEERVVVGEKGAEGINRASIEIGDRIVACSGTVVHKKCRMNYINKKQIDLYKKAKFTKPSLPVKRSARASIGPYDSRTHCLFCGNEIVKASSSGVYSEEYSCVKTDTFVETVLSHCKQRNDDWAFTVQGRIEYFGKDLHAADSLYHRSCDIHFRTNRGIPMQHQVGITEKKARKENDEEQLTVSDLADKMGEYLVKQDSVAYGNQYLKSKLLKHYGESIFIAEDNGLHDIDTFREKTSSILRDYFSKPEMDEGARKSAIIETAAKLIKSDITSMIPLSTDQYPKASDVELNSALEYVPPSLHCLTKNLLVGKDIRRKEASIGQCIIQAVRSRAVVAPLQIGLAVQMHHHFRSRFLVDTLAAMGYSSSYSKVQRLEENAAASVAPDVLGGEINALDSALLFAANNVEYNIITLDGKGTFHGMGMIAAITPGRQTSHTVLRQKIAQLKIVELAQVDIKEYRFAKYARNNIKFDPVPYFDGHAHKVDILWAMSFRFKKSAPGWQGMMHLLHKDCDHPGQSSVVFLPIIDMYPGDKSYIFSTLEYLCNLAN</sequence>
<comment type="caution">
    <text evidence="1">The sequence shown here is derived from an EMBL/GenBank/DDBJ whole genome shotgun (WGS) entry which is preliminary data.</text>
</comment>
<organism evidence="1 2">
    <name type="scientific">Paramuricea clavata</name>
    <name type="common">Red gorgonian</name>
    <name type="synonym">Violescent sea-whip</name>
    <dbReference type="NCBI Taxonomy" id="317549"/>
    <lineage>
        <taxon>Eukaryota</taxon>
        <taxon>Metazoa</taxon>
        <taxon>Cnidaria</taxon>
        <taxon>Anthozoa</taxon>
        <taxon>Octocorallia</taxon>
        <taxon>Malacalcyonacea</taxon>
        <taxon>Plexauridae</taxon>
        <taxon>Paramuricea</taxon>
    </lineage>
</organism>
<evidence type="ECO:0000313" key="2">
    <source>
        <dbReference type="Proteomes" id="UP001152795"/>
    </source>
</evidence>
<keyword evidence="2" id="KW-1185">Reference proteome</keyword>
<name>A0A6S7H9J1_PARCT</name>
<evidence type="ECO:0000313" key="1">
    <source>
        <dbReference type="EMBL" id="CAB3992867.1"/>
    </source>
</evidence>
<dbReference type="Proteomes" id="UP001152795">
    <property type="component" value="Unassembled WGS sequence"/>
</dbReference>
<dbReference type="AlphaFoldDB" id="A0A6S7H9J1"/>
<dbReference type="PANTHER" id="PTHR47018:SF4">
    <property type="match status" value="1"/>
</dbReference>